<dbReference type="GeneID" id="59310841"/>
<dbReference type="Gene3D" id="3.40.30.10">
    <property type="entry name" value="Glutaredoxin"/>
    <property type="match status" value="1"/>
</dbReference>
<gene>
    <name evidence="2" type="ORF">FSUBG_11440</name>
</gene>
<proteinExistence type="predicted"/>
<dbReference type="PANTHER" id="PTHR13887">
    <property type="entry name" value="GLUTATHIONE S-TRANSFERASE KAPPA"/>
    <property type="match status" value="1"/>
</dbReference>
<accession>A0A8H5LBI2</accession>
<dbReference type="OrthoDB" id="1930760at2759"/>
<dbReference type="EMBL" id="JAAOAV010000217">
    <property type="protein sequence ID" value="KAF5588583.1"/>
    <property type="molecule type" value="Genomic_DNA"/>
</dbReference>
<name>A0A8H5LBI2_GIBSU</name>
<dbReference type="PANTHER" id="PTHR13887:SF41">
    <property type="entry name" value="THIOREDOXIN SUPERFAMILY PROTEIN"/>
    <property type="match status" value="1"/>
</dbReference>
<dbReference type="Proteomes" id="UP000547976">
    <property type="component" value="Unassembled WGS sequence"/>
</dbReference>
<comment type="caution">
    <text evidence="2">The sequence shown here is derived from an EMBL/GenBank/DDBJ whole genome shotgun (WGS) entry which is preliminary data.</text>
</comment>
<organism evidence="2 3">
    <name type="scientific">Gibberella subglutinans</name>
    <name type="common">Fusarium subglutinans</name>
    <dbReference type="NCBI Taxonomy" id="42677"/>
    <lineage>
        <taxon>Eukaryota</taxon>
        <taxon>Fungi</taxon>
        <taxon>Dikarya</taxon>
        <taxon>Ascomycota</taxon>
        <taxon>Pezizomycotina</taxon>
        <taxon>Sordariomycetes</taxon>
        <taxon>Hypocreomycetidae</taxon>
        <taxon>Hypocreales</taxon>
        <taxon>Nectriaceae</taxon>
        <taxon>Fusarium</taxon>
        <taxon>Fusarium fujikuroi species complex</taxon>
    </lineage>
</organism>
<keyword evidence="3" id="KW-1185">Reference proteome</keyword>
<dbReference type="RefSeq" id="XP_036533071.1">
    <property type="nucleotide sequence ID" value="XM_036676123.1"/>
</dbReference>
<reference evidence="2 3" key="1">
    <citation type="submission" date="2020-05" db="EMBL/GenBank/DDBJ databases">
        <title>Identification and distribution of gene clusters putatively required for synthesis of sphingolipid metabolism inhibitors in phylogenetically diverse species of the filamentous fungus Fusarium.</title>
        <authorList>
            <person name="Kim H.-S."/>
            <person name="Busman M."/>
            <person name="Brown D.W."/>
            <person name="Divon H."/>
            <person name="Uhlig S."/>
            <person name="Proctor R.H."/>
        </authorList>
    </citation>
    <scope>NUCLEOTIDE SEQUENCE [LARGE SCALE GENOMIC DNA]</scope>
    <source>
        <strain evidence="2 3">NRRL 66333</strain>
    </source>
</reference>
<sequence length="223" mass="24985">MATISIRAVFDPTCPWCYVGSVRLMRAIDAYRRAISSSDKINIVWHSYQIEPEAVTQPLMEKMASKFGREQLPRMQEQLVAMGKRDSIKLSFKSTVGNTRDAHRLVQFTKSKQGTETEQLSTRLVMEIMKLYFEEGGDITSFKDLGLAAERAGIDRDEAIAWLVNGGGAGEVRREVEEAQRMGVRGVPWYEFNGSRVLNGAAEESVFLQRLIQASDDAPTSSN</sequence>
<dbReference type="CDD" id="cd03024">
    <property type="entry name" value="DsbA_FrnE"/>
    <property type="match status" value="1"/>
</dbReference>
<evidence type="ECO:0000313" key="2">
    <source>
        <dbReference type="EMBL" id="KAF5588583.1"/>
    </source>
</evidence>
<evidence type="ECO:0000259" key="1">
    <source>
        <dbReference type="Pfam" id="PF01323"/>
    </source>
</evidence>
<evidence type="ECO:0000313" key="3">
    <source>
        <dbReference type="Proteomes" id="UP000547976"/>
    </source>
</evidence>
<dbReference type="InterPro" id="IPR036249">
    <property type="entry name" value="Thioredoxin-like_sf"/>
</dbReference>
<dbReference type="Pfam" id="PF01323">
    <property type="entry name" value="DSBA"/>
    <property type="match status" value="1"/>
</dbReference>
<keyword evidence="2" id="KW-0413">Isomerase</keyword>
<feature type="domain" description="DSBA-like thioredoxin" evidence="1">
    <location>
        <begin position="6"/>
        <end position="210"/>
    </location>
</feature>
<dbReference type="AlphaFoldDB" id="A0A8H5LBI2"/>
<dbReference type="SUPFAM" id="SSF52833">
    <property type="entry name" value="Thioredoxin-like"/>
    <property type="match status" value="1"/>
</dbReference>
<dbReference type="InterPro" id="IPR001853">
    <property type="entry name" value="DSBA-like_thioredoxin_dom"/>
</dbReference>
<dbReference type="GO" id="GO:0016853">
    <property type="term" value="F:isomerase activity"/>
    <property type="evidence" value="ECO:0007669"/>
    <property type="project" value="UniProtKB-KW"/>
</dbReference>
<protein>
    <submittedName>
        <fullName evidence="2">Dithiol-disulfide isomerase</fullName>
    </submittedName>
</protein>
<dbReference type="GO" id="GO:0016491">
    <property type="term" value="F:oxidoreductase activity"/>
    <property type="evidence" value="ECO:0007669"/>
    <property type="project" value="InterPro"/>
</dbReference>